<evidence type="ECO:0000313" key="2">
    <source>
        <dbReference type="EMBL" id="KAA6366407.1"/>
    </source>
</evidence>
<organism evidence="2 3">
    <name type="scientific">Streblomastix strix</name>
    <dbReference type="NCBI Taxonomy" id="222440"/>
    <lineage>
        <taxon>Eukaryota</taxon>
        <taxon>Metamonada</taxon>
        <taxon>Preaxostyla</taxon>
        <taxon>Oxymonadida</taxon>
        <taxon>Streblomastigidae</taxon>
        <taxon>Streblomastix</taxon>
    </lineage>
</organism>
<name>A0A5J4U739_9EUKA</name>
<comment type="caution">
    <text evidence="2">The sequence shown here is derived from an EMBL/GenBank/DDBJ whole genome shotgun (WGS) entry which is preliminary data.</text>
</comment>
<sequence>MLQTIAHPFIIPYVSSQEINQHDIVFTELADNYSLADLLNGCQLNEPIVQKIAWQILLALQKIHKTGFVHGKQNEIMIMI</sequence>
<dbReference type="GO" id="GO:0005524">
    <property type="term" value="F:ATP binding"/>
    <property type="evidence" value="ECO:0007669"/>
    <property type="project" value="InterPro"/>
</dbReference>
<evidence type="ECO:0000259" key="1">
    <source>
        <dbReference type="PROSITE" id="PS50011"/>
    </source>
</evidence>
<accession>A0A5J4U739</accession>
<dbReference type="SUPFAM" id="SSF56112">
    <property type="entry name" value="Protein kinase-like (PK-like)"/>
    <property type="match status" value="1"/>
</dbReference>
<dbReference type="AlphaFoldDB" id="A0A5J4U739"/>
<dbReference type="PROSITE" id="PS50011">
    <property type="entry name" value="PROTEIN_KINASE_DOM"/>
    <property type="match status" value="1"/>
</dbReference>
<reference evidence="2 3" key="1">
    <citation type="submission" date="2019-03" db="EMBL/GenBank/DDBJ databases">
        <title>Single cell metagenomics reveals metabolic interactions within the superorganism composed of flagellate Streblomastix strix and complex community of Bacteroidetes bacteria on its surface.</title>
        <authorList>
            <person name="Treitli S.C."/>
            <person name="Kolisko M."/>
            <person name="Husnik F."/>
            <person name="Keeling P."/>
            <person name="Hampl V."/>
        </authorList>
    </citation>
    <scope>NUCLEOTIDE SEQUENCE [LARGE SCALE GENOMIC DNA]</scope>
    <source>
        <strain evidence="2">ST1C</strain>
    </source>
</reference>
<dbReference type="EMBL" id="SNRW01019409">
    <property type="protein sequence ID" value="KAA6366407.1"/>
    <property type="molecule type" value="Genomic_DNA"/>
</dbReference>
<proteinExistence type="predicted"/>
<gene>
    <name evidence="2" type="ORF">EZS28_038066</name>
</gene>
<feature type="domain" description="Protein kinase" evidence="1">
    <location>
        <begin position="1"/>
        <end position="80"/>
    </location>
</feature>
<dbReference type="GO" id="GO:0004672">
    <property type="term" value="F:protein kinase activity"/>
    <property type="evidence" value="ECO:0007669"/>
    <property type="project" value="InterPro"/>
</dbReference>
<dbReference type="Gene3D" id="1.10.510.10">
    <property type="entry name" value="Transferase(Phosphotransferase) domain 1"/>
    <property type="match status" value="1"/>
</dbReference>
<protein>
    <recommendedName>
        <fullName evidence="1">Protein kinase domain-containing protein</fullName>
    </recommendedName>
</protein>
<evidence type="ECO:0000313" key="3">
    <source>
        <dbReference type="Proteomes" id="UP000324800"/>
    </source>
</evidence>
<dbReference type="InterPro" id="IPR000719">
    <property type="entry name" value="Prot_kinase_dom"/>
</dbReference>
<dbReference type="Pfam" id="PF00069">
    <property type="entry name" value="Pkinase"/>
    <property type="match status" value="1"/>
</dbReference>
<dbReference type="InterPro" id="IPR011009">
    <property type="entry name" value="Kinase-like_dom_sf"/>
</dbReference>
<dbReference type="Proteomes" id="UP000324800">
    <property type="component" value="Unassembled WGS sequence"/>
</dbReference>